<comment type="caution">
    <text evidence="2">The sequence shown here is derived from an EMBL/GenBank/DDBJ whole genome shotgun (WGS) entry which is preliminary data.</text>
</comment>
<dbReference type="InterPro" id="IPR006175">
    <property type="entry name" value="YjgF/YER057c/UK114"/>
</dbReference>
<dbReference type="Gene3D" id="3.30.1330.40">
    <property type="entry name" value="RutC-like"/>
    <property type="match status" value="1"/>
</dbReference>
<evidence type="ECO:0000313" key="3">
    <source>
        <dbReference type="Proteomes" id="UP000231960"/>
    </source>
</evidence>
<gene>
    <name evidence="2" type="ORF">CDL10_10890</name>
</gene>
<dbReference type="OrthoDB" id="9803101at2"/>
<dbReference type="FunFam" id="3.30.1330.40:FF:000001">
    <property type="entry name" value="L-PSP family endoribonuclease"/>
    <property type="match status" value="1"/>
</dbReference>
<dbReference type="Pfam" id="PF01042">
    <property type="entry name" value="Ribonuc_L-PSP"/>
    <property type="match status" value="1"/>
</dbReference>
<dbReference type="EMBL" id="NIPO01000001">
    <property type="protein sequence ID" value="PJR04995.1"/>
    <property type="molecule type" value="Genomic_DNA"/>
</dbReference>
<dbReference type="PANTHER" id="PTHR11803:SF39">
    <property type="entry name" value="2-IMINOBUTANOATE_2-IMINOPROPANOATE DEAMINASE"/>
    <property type="match status" value="1"/>
</dbReference>
<name>A0A2M9R894_9FLAO</name>
<dbReference type="PANTHER" id="PTHR11803">
    <property type="entry name" value="2-IMINOBUTANOATE/2-IMINOPROPANOATE DEAMINASE RIDA"/>
    <property type="match status" value="1"/>
</dbReference>
<sequence length="127" mass="14187">MKKEIVNTTQAPAPIGPYNQSVKFGNMLFVSGQIPYDEANKQLINTGISDETHQVMKNIGYILHEAGFTFDNVVKATIFIKDMEDFSAINEVYAQYFNPDTAPARECVQVARLPRDVNIEISVICGK</sequence>
<evidence type="ECO:0000313" key="2">
    <source>
        <dbReference type="EMBL" id="PJR04995.1"/>
    </source>
</evidence>
<proteinExistence type="inferred from homology"/>
<dbReference type="SUPFAM" id="SSF55298">
    <property type="entry name" value="YjgF-like"/>
    <property type="match status" value="1"/>
</dbReference>
<dbReference type="NCBIfam" id="TIGR00004">
    <property type="entry name" value="Rid family detoxifying hydrolase"/>
    <property type="match status" value="1"/>
</dbReference>
<keyword evidence="3" id="KW-1185">Reference proteome</keyword>
<dbReference type="InterPro" id="IPR035959">
    <property type="entry name" value="RutC-like_sf"/>
</dbReference>
<dbReference type="AlphaFoldDB" id="A0A2M9R894"/>
<dbReference type="GO" id="GO:0005829">
    <property type="term" value="C:cytosol"/>
    <property type="evidence" value="ECO:0007669"/>
    <property type="project" value="TreeGrafter"/>
</dbReference>
<dbReference type="RefSeq" id="WP_100678554.1">
    <property type="nucleotide sequence ID" value="NZ_NIPO01000001.1"/>
</dbReference>
<organism evidence="2 3">
    <name type="scientific">Avrilella dinanensis</name>
    <dbReference type="NCBI Taxonomy" id="2008672"/>
    <lineage>
        <taxon>Bacteria</taxon>
        <taxon>Pseudomonadati</taxon>
        <taxon>Bacteroidota</taxon>
        <taxon>Flavobacteriia</taxon>
        <taxon>Flavobacteriales</taxon>
        <taxon>Flavobacteriaceae</taxon>
        <taxon>Avrilella</taxon>
    </lineage>
</organism>
<dbReference type="Proteomes" id="UP000231960">
    <property type="component" value="Unassembled WGS sequence"/>
</dbReference>
<dbReference type="InterPro" id="IPR006056">
    <property type="entry name" value="RidA"/>
</dbReference>
<dbReference type="GO" id="GO:0019239">
    <property type="term" value="F:deaminase activity"/>
    <property type="evidence" value="ECO:0007669"/>
    <property type="project" value="TreeGrafter"/>
</dbReference>
<dbReference type="CDD" id="cd00448">
    <property type="entry name" value="YjgF_YER057c_UK114_family"/>
    <property type="match status" value="1"/>
</dbReference>
<reference evidence="2 3" key="1">
    <citation type="submission" date="2017-06" db="EMBL/GenBank/DDBJ databases">
        <title>Description of Avrilella dinanensis gen. nov. sp. nov.</title>
        <authorList>
            <person name="Leyer C."/>
            <person name="Sassi M."/>
            <person name="Minet J."/>
            <person name="Kayal S."/>
            <person name="Cattoir V."/>
        </authorList>
    </citation>
    <scope>NUCLEOTIDE SEQUENCE [LARGE SCALE GENOMIC DNA]</scope>
    <source>
        <strain evidence="2 3">UR159</strain>
    </source>
</reference>
<protein>
    <submittedName>
        <fullName evidence="2">Reactive intermediate/imine deaminase</fullName>
    </submittedName>
</protein>
<evidence type="ECO:0000256" key="1">
    <source>
        <dbReference type="ARBA" id="ARBA00010552"/>
    </source>
</evidence>
<accession>A0A2M9R894</accession>
<comment type="similarity">
    <text evidence="1">Belongs to the RutC family.</text>
</comment>